<evidence type="ECO:0000256" key="3">
    <source>
        <dbReference type="ARBA" id="ARBA00023239"/>
    </source>
</evidence>
<dbReference type="PANTHER" id="PTHR12599">
    <property type="entry name" value="PTERIN-4-ALPHA-CARBINOLAMINE DEHYDRATASE"/>
    <property type="match status" value="1"/>
</dbReference>
<sequence length="98" mass="11190">MTEKLSDTGRKTMLEPLLAAGWRQLDGRDAIIKTYEFADFTEAFAFMTRAALWAEKWNHHPEWTNVYKTVTVTLTTHDVGGLSAQDVKLARKMDQLTT</sequence>
<protein>
    <recommendedName>
        <fullName evidence="4">Putative pterin-4-alpha-carbinolamine dehydratase</fullName>
        <shortName evidence="4">PHS</shortName>
        <ecNumber evidence="4">4.2.1.96</ecNumber>
    </recommendedName>
    <alternativeName>
        <fullName evidence="4">4-alpha-hydroxy-tetrahydropterin dehydratase</fullName>
    </alternativeName>
    <alternativeName>
        <fullName evidence="4">Pterin carbinolamine dehydratase</fullName>
        <shortName evidence="4">PCD</shortName>
    </alternativeName>
</protein>
<dbReference type="SUPFAM" id="SSF55248">
    <property type="entry name" value="PCD-like"/>
    <property type="match status" value="1"/>
</dbReference>
<dbReference type="CDD" id="cd00914">
    <property type="entry name" value="PCD_DCoH_subfamily_b"/>
    <property type="match status" value="1"/>
</dbReference>
<dbReference type="GO" id="GO:0008124">
    <property type="term" value="F:4-alpha-hydroxytetrahydrobiopterin dehydratase activity"/>
    <property type="evidence" value="ECO:0007669"/>
    <property type="project" value="UniProtKB-UniRule"/>
</dbReference>
<dbReference type="EC" id="4.2.1.96" evidence="4"/>
<dbReference type="Pfam" id="PF01329">
    <property type="entry name" value="Pterin_4a"/>
    <property type="match status" value="1"/>
</dbReference>
<evidence type="ECO:0000313" key="6">
    <source>
        <dbReference type="Proteomes" id="UP000316030"/>
    </source>
</evidence>
<dbReference type="RefSeq" id="WP_142493503.1">
    <property type="nucleotide sequence ID" value="NZ_FXTO01000012.1"/>
</dbReference>
<dbReference type="PANTHER" id="PTHR12599:SF0">
    <property type="entry name" value="PTERIN-4-ALPHA-CARBINOLAMINE DEHYDRATASE"/>
    <property type="match status" value="1"/>
</dbReference>
<proteinExistence type="inferred from homology"/>
<gene>
    <name evidence="5" type="ORF">SAMN06265173_11296</name>
</gene>
<dbReference type="EMBL" id="FXTO01000012">
    <property type="protein sequence ID" value="SMO75373.1"/>
    <property type="molecule type" value="Genomic_DNA"/>
</dbReference>
<reference evidence="5 6" key="1">
    <citation type="submission" date="2017-05" db="EMBL/GenBank/DDBJ databases">
        <authorList>
            <person name="Varghese N."/>
            <person name="Submissions S."/>
        </authorList>
    </citation>
    <scope>NUCLEOTIDE SEQUENCE [LARGE SCALE GENOMIC DNA]</scope>
    <source>
        <strain evidence="5 6">DSM 29506</strain>
    </source>
</reference>
<name>A0A521DUG2_9RHOB</name>
<dbReference type="HAMAP" id="MF_00434">
    <property type="entry name" value="Pterin_4_alpha"/>
    <property type="match status" value="1"/>
</dbReference>
<dbReference type="InterPro" id="IPR001533">
    <property type="entry name" value="Pterin_deHydtase"/>
</dbReference>
<dbReference type="OrthoDB" id="9794987at2"/>
<comment type="catalytic activity">
    <reaction evidence="1 4">
        <text>(4aS,6R)-4a-hydroxy-L-erythro-5,6,7,8-tetrahydrobiopterin = (6R)-L-erythro-6,7-dihydrobiopterin + H2O</text>
        <dbReference type="Rhea" id="RHEA:11920"/>
        <dbReference type="ChEBI" id="CHEBI:15377"/>
        <dbReference type="ChEBI" id="CHEBI:15642"/>
        <dbReference type="ChEBI" id="CHEBI:43120"/>
        <dbReference type="EC" id="4.2.1.96"/>
    </reaction>
</comment>
<dbReference type="GO" id="GO:0006729">
    <property type="term" value="P:tetrahydrobiopterin biosynthetic process"/>
    <property type="evidence" value="ECO:0007669"/>
    <property type="project" value="InterPro"/>
</dbReference>
<keyword evidence="6" id="KW-1185">Reference proteome</keyword>
<dbReference type="AlphaFoldDB" id="A0A521DUG2"/>
<comment type="similarity">
    <text evidence="2 4">Belongs to the pterin-4-alpha-carbinolamine dehydratase family.</text>
</comment>
<dbReference type="InterPro" id="IPR036428">
    <property type="entry name" value="PCD_sf"/>
</dbReference>
<dbReference type="Gene3D" id="3.30.1360.20">
    <property type="entry name" value="Transcriptional coactivator/pterin dehydratase"/>
    <property type="match status" value="1"/>
</dbReference>
<evidence type="ECO:0000256" key="4">
    <source>
        <dbReference type="HAMAP-Rule" id="MF_00434"/>
    </source>
</evidence>
<evidence type="ECO:0000256" key="2">
    <source>
        <dbReference type="ARBA" id="ARBA00006472"/>
    </source>
</evidence>
<dbReference type="NCBIfam" id="NF002018">
    <property type="entry name" value="PRK00823.1-3"/>
    <property type="match status" value="1"/>
</dbReference>
<evidence type="ECO:0000256" key="1">
    <source>
        <dbReference type="ARBA" id="ARBA00001554"/>
    </source>
</evidence>
<keyword evidence="3 4" id="KW-0456">Lyase</keyword>
<accession>A0A521DUG2</accession>
<evidence type="ECO:0000313" key="5">
    <source>
        <dbReference type="EMBL" id="SMO75373.1"/>
    </source>
</evidence>
<organism evidence="5 6">
    <name type="scientific">Thalassovita litoralis</name>
    <dbReference type="NCBI Taxonomy" id="1010611"/>
    <lineage>
        <taxon>Bacteria</taxon>
        <taxon>Pseudomonadati</taxon>
        <taxon>Pseudomonadota</taxon>
        <taxon>Alphaproteobacteria</taxon>
        <taxon>Rhodobacterales</taxon>
        <taxon>Roseobacteraceae</taxon>
        <taxon>Thalassovita</taxon>
    </lineage>
</organism>
<dbReference type="Proteomes" id="UP000316030">
    <property type="component" value="Unassembled WGS sequence"/>
</dbReference>